<gene>
    <name evidence="2" type="ORF">At1D1609_52770</name>
</gene>
<accession>A0A2L2LLU7</accession>
<name>A0A2L2LLU7_AGRTU</name>
<dbReference type="CDD" id="cd00077">
    <property type="entry name" value="HDc"/>
    <property type="match status" value="1"/>
</dbReference>
<evidence type="ECO:0000259" key="1">
    <source>
        <dbReference type="PROSITE" id="PS51832"/>
    </source>
</evidence>
<dbReference type="InterPro" id="IPR003607">
    <property type="entry name" value="HD/PDEase_dom"/>
</dbReference>
<proteinExistence type="predicted"/>
<dbReference type="EMBL" id="CP026927">
    <property type="protein sequence ID" value="AVH45310.1"/>
    <property type="molecule type" value="Genomic_DNA"/>
</dbReference>
<keyword evidence="2" id="KW-0378">Hydrolase</keyword>
<dbReference type="Proteomes" id="UP000237717">
    <property type="component" value="Plasmid pAt1D1609a"/>
</dbReference>
<protein>
    <submittedName>
        <fullName evidence="2">Phosphohydrolase</fullName>
    </submittedName>
</protein>
<dbReference type="PANTHER" id="PTHR43155">
    <property type="entry name" value="CYCLIC DI-GMP PHOSPHODIESTERASE PA4108-RELATED"/>
    <property type="match status" value="1"/>
</dbReference>
<dbReference type="InterPro" id="IPR006675">
    <property type="entry name" value="HDIG_dom"/>
</dbReference>
<organism evidence="2 3">
    <name type="scientific">Agrobacterium tumefaciens</name>
    <dbReference type="NCBI Taxonomy" id="358"/>
    <lineage>
        <taxon>Bacteria</taxon>
        <taxon>Pseudomonadati</taxon>
        <taxon>Pseudomonadota</taxon>
        <taxon>Alphaproteobacteria</taxon>
        <taxon>Hyphomicrobiales</taxon>
        <taxon>Rhizobiaceae</taxon>
        <taxon>Rhizobium/Agrobacterium group</taxon>
        <taxon>Agrobacterium</taxon>
        <taxon>Agrobacterium tumefaciens complex</taxon>
    </lineage>
</organism>
<dbReference type="GO" id="GO:0008081">
    <property type="term" value="F:phosphoric diester hydrolase activity"/>
    <property type="evidence" value="ECO:0007669"/>
    <property type="project" value="UniProtKB-ARBA"/>
</dbReference>
<dbReference type="PROSITE" id="PS51832">
    <property type="entry name" value="HD_GYP"/>
    <property type="match status" value="1"/>
</dbReference>
<sequence length="243" mass="26913">MRQATKTPYGSRGWNVRILTSDKIKRTSGLLKSIFDDVGAGAAVTVETVSPVIEEITQSLDVDPSVLINMTRMKTKDEATFLHSLAVSALMIRLARHLKIDKFLVPVLGMGGLLHDIGKIGTPIEILTKTGALTDAEMEIIRLHPERGHHMLSRGKGMPEIVLDVCLHHHERLDGKGYPSGLRDGEISLYARMAAICDVYDALTARPYKKPWTASEAISWMLDTKGVFDRDVLREFIDGVIRA</sequence>
<feature type="domain" description="HD-GYP" evidence="1">
    <location>
        <begin position="58"/>
        <end position="243"/>
    </location>
</feature>
<dbReference type="InterPro" id="IPR037522">
    <property type="entry name" value="HD_GYP_dom"/>
</dbReference>
<dbReference type="NCBIfam" id="TIGR00277">
    <property type="entry name" value="HDIG"/>
    <property type="match status" value="1"/>
</dbReference>
<dbReference type="SUPFAM" id="SSF109604">
    <property type="entry name" value="HD-domain/PDEase-like"/>
    <property type="match status" value="1"/>
</dbReference>
<keyword evidence="2" id="KW-0614">Plasmid</keyword>
<evidence type="ECO:0000313" key="3">
    <source>
        <dbReference type="Proteomes" id="UP000237717"/>
    </source>
</evidence>
<dbReference type="PANTHER" id="PTHR43155:SF2">
    <property type="entry name" value="CYCLIC DI-GMP PHOSPHODIESTERASE PA4108"/>
    <property type="match status" value="1"/>
</dbReference>
<dbReference type="AlphaFoldDB" id="A0A2L2LLU7"/>
<evidence type="ECO:0000313" key="2">
    <source>
        <dbReference type="EMBL" id="AVH45310.1"/>
    </source>
</evidence>
<dbReference type="Pfam" id="PF13487">
    <property type="entry name" value="HD_5"/>
    <property type="match status" value="1"/>
</dbReference>
<dbReference type="SMART" id="SM00471">
    <property type="entry name" value="HDc"/>
    <property type="match status" value="1"/>
</dbReference>
<dbReference type="Gene3D" id="1.10.3210.10">
    <property type="entry name" value="Hypothetical protein af1432"/>
    <property type="match status" value="1"/>
</dbReference>
<geneLocation type="plasmid" evidence="3">
    <name>pat1d1609a</name>
</geneLocation>
<reference evidence="2 3" key="1">
    <citation type="submission" date="2018-02" db="EMBL/GenBank/DDBJ databases">
        <title>Complete genome sequence of Agrobacterium tumefaciens 1D1609.</title>
        <authorList>
            <person name="Cho S.-T."/>
            <person name="Haryono M."/>
            <person name="Chang H.-H."/>
            <person name="Santos M.N."/>
            <person name="Lai E.-M."/>
            <person name="Kuo C.-H."/>
        </authorList>
    </citation>
    <scope>NUCLEOTIDE SEQUENCE [LARGE SCALE GENOMIC DNA]</scope>
    <source>
        <strain evidence="2 3">1D1609</strain>
        <plasmid evidence="3">Plasmid pat1d1609a</plasmid>
    </source>
</reference>